<evidence type="ECO:0000259" key="16">
    <source>
        <dbReference type="PROSITE" id="PS51747"/>
    </source>
</evidence>
<evidence type="ECO:0000256" key="8">
    <source>
        <dbReference type="ARBA" id="ARBA00022833"/>
    </source>
</evidence>
<name>A0A1U7HNI5_9CYAN</name>
<keyword evidence="8 14" id="KW-0862">Zinc</keyword>
<evidence type="ECO:0000256" key="10">
    <source>
        <dbReference type="ARBA" id="ARBA00049252"/>
    </source>
</evidence>
<evidence type="ECO:0000256" key="14">
    <source>
        <dbReference type="PIRSR" id="PIRSR606262-3"/>
    </source>
</evidence>
<dbReference type="PANTHER" id="PTHR11644:SF2">
    <property type="entry name" value="CYTIDINE DEAMINASE"/>
    <property type="match status" value="1"/>
</dbReference>
<comment type="similarity">
    <text evidence="3 15">Belongs to the cytidine and deoxycytidylate deaminase family.</text>
</comment>
<dbReference type="GO" id="GO:0008270">
    <property type="term" value="F:zinc ion binding"/>
    <property type="evidence" value="ECO:0007669"/>
    <property type="project" value="UniProtKB-UniRule"/>
</dbReference>
<dbReference type="GO" id="GO:0005829">
    <property type="term" value="C:cytosol"/>
    <property type="evidence" value="ECO:0007669"/>
    <property type="project" value="TreeGrafter"/>
</dbReference>
<evidence type="ECO:0000256" key="15">
    <source>
        <dbReference type="RuleBase" id="RU364006"/>
    </source>
</evidence>
<dbReference type="SUPFAM" id="SSF53927">
    <property type="entry name" value="Cytidine deaminase-like"/>
    <property type="match status" value="1"/>
</dbReference>
<comment type="caution">
    <text evidence="17">The sequence shown here is derived from an EMBL/GenBank/DDBJ whole genome shotgun (WGS) entry which is preliminary data.</text>
</comment>
<dbReference type="AlphaFoldDB" id="A0A1U7HNI5"/>
<dbReference type="PANTHER" id="PTHR11644">
    <property type="entry name" value="CYTIDINE DEAMINASE"/>
    <property type="match status" value="1"/>
</dbReference>
<dbReference type="GO" id="GO:0004126">
    <property type="term" value="F:cytidine deaminase activity"/>
    <property type="evidence" value="ECO:0007669"/>
    <property type="project" value="UniProtKB-UniRule"/>
</dbReference>
<comment type="cofactor">
    <cofactor evidence="1 14 15">
        <name>Zn(2+)</name>
        <dbReference type="ChEBI" id="CHEBI:29105"/>
    </cofactor>
</comment>
<proteinExistence type="inferred from homology"/>
<evidence type="ECO:0000313" key="17">
    <source>
        <dbReference type="EMBL" id="OKH25146.1"/>
    </source>
</evidence>
<protein>
    <recommendedName>
        <fullName evidence="5 15">Cytidine deaminase</fullName>
        <ecNumber evidence="4 15">3.5.4.5</ecNumber>
    </recommendedName>
    <alternativeName>
        <fullName evidence="9 15">Cytidine aminohydrolase</fullName>
    </alternativeName>
</protein>
<evidence type="ECO:0000256" key="9">
    <source>
        <dbReference type="ARBA" id="ARBA00032005"/>
    </source>
</evidence>
<dbReference type="CDD" id="cd01283">
    <property type="entry name" value="cytidine_deaminase"/>
    <property type="match status" value="1"/>
</dbReference>
<evidence type="ECO:0000256" key="5">
    <source>
        <dbReference type="ARBA" id="ARBA00018266"/>
    </source>
</evidence>
<evidence type="ECO:0000256" key="13">
    <source>
        <dbReference type="PIRSR" id="PIRSR606262-2"/>
    </source>
</evidence>
<feature type="binding site" evidence="14">
    <location>
        <position position="58"/>
    </location>
    <ligand>
        <name>Zn(2+)</name>
        <dbReference type="ChEBI" id="CHEBI:29105"/>
        <note>catalytic</note>
    </ligand>
</feature>
<dbReference type="RefSeq" id="WP_073598559.1">
    <property type="nucleotide sequence ID" value="NZ_MRCB01000004.1"/>
</dbReference>
<evidence type="ECO:0000256" key="6">
    <source>
        <dbReference type="ARBA" id="ARBA00022723"/>
    </source>
</evidence>
<evidence type="ECO:0000256" key="2">
    <source>
        <dbReference type="ARBA" id="ARBA00003949"/>
    </source>
</evidence>
<evidence type="ECO:0000256" key="12">
    <source>
        <dbReference type="PIRSR" id="PIRSR606262-1"/>
    </source>
</evidence>
<dbReference type="InterPro" id="IPR002125">
    <property type="entry name" value="CMP_dCMP_dom"/>
</dbReference>
<gene>
    <name evidence="17" type="ORF">NIES593_05110</name>
</gene>
<dbReference type="NCBIfam" id="TIGR01354">
    <property type="entry name" value="cyt_deam_tetra"/>
    <property type="match status" value="1"/>
</dbReference>
<keyword evidence="18" id="KW-1185">Reference proteome</keyword>
<dbReference type="OrthoDB" id="9795347at2"/>
<dbReference type="GO" id="GO:0072527">
    <property type="term" value="P:pyrimidine-containing compound metabolic process"/>
    <property type="evidence" value="ECO:0007669"/>
    <property type="project" value="UniProtKB-ARBA"/>
</dbReference>
<dbReference type="Gene3D" id="3.40.140.10">
    <property type="entry name" value="Cytidine Deaminase, domain 2"/>
    <property type="match status" value="1"/>
</dbReference>
<feature type="domain" description="CMP/dCMP-type deaminase" evidence="16">
    <location>
        <begin position="7"/>
        <end position="135"/>
    </location>
</feature>
<organism evidence="17 18">
    <name type="scientific">Hydrococcus rivularis NIES-593</name>
    <dbReference type="NCBI Taxonomy" id="1921803"/>
    <lineage>
        <taxon>Bacteria</taxon>
        <taxon>Bacillati</taxon>
        <taxon>Cyanobacteriota</taxon>
        <taxon>Cyanophyceae</taxon>
        <taxon>Pleurocapsales</taxon>
        <taxon>Hydrococcaceae</taxon>
        <taxon>Hydrococcus</taxon>
    </lineage>
</organism>
<dbReference type="InterPro" id="IPR016193">
    <property type="entry name" value="Cytidine_deaminase-like"/>
</dbReference>
<evidence type="ECO:0000256" key="3">
    <source>
        <dbReference type="ARBA" id="ARBA00006576"/>
    </source>
</evidence>
<comment type="catalytic activity">
    <reaction evidence="11 15">
        <text>cytidine + H2O + H(+) = uridine + NH4(+)</text>
        <dbReference type="Rhea" id="RHEA:16069"/>
        <dbReference type="ChEBI" id="CHEBI:15377"/>
        <dbReference type="ChEBI" id="CHEBI:15378"/>
        <dbReference type="ChEBI" id="CHEBI:16704"/>
        <dbReference type="ChEBI" id="CHEBI:17562"/>
        <dbReference type="ChEBI" id="CHEBI:28938"/>
        <dbReference type="EC" id="3.5.4.5"/>
    </reaction>
</comment>
<evidence type="ECO:0000256" key="1">
    <source>
        <dbReference type="ARBA" id="ARBA00001947"/>
    </source>
</evidence>
<feature type="binding site" evidence="14">
    <location>
        <position position="100"/>
    </location>
    <ligand>
        <name>Zn(2+)</name>
        <dbReference type="ChEBI" id="CHEBI:29105"/>
        <note>catalytic</note>
    </ligand>
</feature>
<accession>A0A1U7HNI5</accession>
<feature type="active site" description="Proton donor" evidence="12">
    <location>
        <position position="60"/>
    </location>
</feature>
<comment type="catalytic activity">
    <reaction evidence="10 15">
        <text>2'-deoxycytidine + H2O + H(+) = 2'-deoxyuridine + NH4(+)</text>
        <dbReference type="Rhea" id="RHEA:13433"/>
        <dbReference type="ChEBI" id="CHEBI:15377"/>
        <dbReference type="ChEBI" id="CHEBI:15378"/>
        <dbReference type="ChEBI" id="CHEBI:15698"/>
        <dbReference type="ChEBI" id="CHEBI:16450"/>
        <dbReference type="ChEBI" id="CHEBI:28938"/>
        <dbReference type="EC" id="3.5.4.5"/>
    </reaction>
</comment>
<evidence type="ECO:0000313" key="18">
    <source>
        <dbReference type="Proteomes" id="UP000186868"/>
    </source>
</evidence>
<feature type="binding site" evidence="13">
    <location>
        <begin position="47"/>
        <end position="53"/>
    </location>
    <ligand>
        <name>substrate</name>
    </ligand>
</feature>
<dbReference type="NCBIfam" id="NF004064">
    <property type="entry name" value="PRK05578.1"/>
    <property type="match status" value="1"/>
</dbReference>
<evidence type="ECO:0000256" key="4">
    <source>
        <dbReference type="ARBA" id="ARBA00012783"/>
    </source>
</evidence>
<comment type="function">
    <text evidence="2 15">This enzyme scavenges exogenous and endogenous cytidine and 2'-deoxycytidine for UMP synthesis.</text>
</comment>
<dbReference type="Pfam" id="PF00383">
    <property type="entry name" value="dCMP_cyt_deam_1"/>
    <property type="match status" value="1"/>
</dbReference>
<dbReference type="GO" id="GO:0055086">
    <property type="term" value="P:nucleobase-containing small molecule metabolic process"/>
    <property type="evidence" value="ECO:0007669"/>
    <property type="project" value="UniProtKB-ARBA"/>
</dbReference>
<keyword evidence="7 15" id="KW-0378">Hydrolase</keyword>
<dbReference type="Proteomes" id="UP000186868">
    <property type="component" value="Unassembled WGS sequence"/>
</dbReference>
<feature type="binding site" evidence="14">
    <location>
        <position position="97"/>
    </location>
    <ligand>
        <name>Zn(2+)</name>
        <dbReference type="ChEBI" id="CHEBI:29105"/>
        <note>catalytic</note>
    </ligand>
</feature>
<evidence type="ECO:0000256" key="11">
    <source>
        <dbReference type="ARBA" id="ARBA00049558"/>
    </source>
</evidence>
<reference evidence="17 18" key="1">
    <citation type="submission" date="2016-11" db="EMBL/GenBank/DDBJ databases">
        <title>Draft Genome Sequences of Nine Cyanobacterial Strains from Diverse Habitats.</title>
        <authorList>
            <person name="Zhu T."/>
            <person name="Hou S."/>
            <person name="Lu X."/>
            <person name="Hess W.R."/>
        </authorList>
    </citation>
    <scope>NUCLEOTIDE SEQUENCE [LARGE SCALE GENOMIC DNA]</scope>
    <source>
        <strain evidence="17 18">NIES-593</strain>
    </source>
</reference>
<keyword evidence="6 14" id="KW-0479">Metal-binding</keyword>
<dbReference type="STRING" id="1921803.NIES593_05110"/>
<dbReference type="InterPro" id="IPR006262">
    <property type="entry name" value="Cyt_deam_tetra"/>
</dbReference>
<dbReference type="PROSITE" id="PS51747">
    <property type="entry name" value="CYT_DCMP_DEAMINASES_2"/>
    <property type="match status" value="1"/>
</dbReference>
<dbReference type="InterPro" id="IPR050202">
    <property type="entry name" value="Cyt/Deoxycyt_deaminase"/>
</dbReference>
<dbReference type="EC" id="3.5.4.5" evidence="4 15"/>
<sequence length="137" mass="14846">MSQLSSQEREKLCQAAREVARLAYAPYSKFRVGAAILGHRGIYVGTNVENASYGLTLCAERSAFASAIARGERKFQAIAIACIDAPNPQEIEAMTPCGACRQWIAELAATAEIIICGCDRSFGIEDLLPLSFRLEDS</sequence>
<evidence type="ECO:0000256" key="7">
    <source>
        <dbReference type="ARBA" id="ARBA00022801"/>
    </source>
</evidence>
<dbReference type="EMBL" id="MRCB01000004">
    <property type="protein sequence ID" value="OKH25146.1"/>
    <property type="molecule type" value="Genomic_DNA"/>
</dbReference>